<gene>
    <name evidence="1" type="ORF">BKA03_000441</name>
</gene>
<evidence type="ECO:0000313" key="2">
    <source>
        <dbReference type="Proteomes" id="UP000547973"/>
    </source>
</evidence>
<protein>
    <submittedName>
        <fullName evidence="1">Uncharacterized protein</fullName>
    </submittedName>
</protein>
<accession>A0A7Z0CJ33</accession>
<keyword evidence="2" id="KW-1185">Reference proteome</keyword>
<dbReference type="AlphaFoldDB" id="A0A7Z0CJ33"/>
<evidence type="ECO:0000313" key="1">
    <source>
        <dbReference type="EMBL" id="NYI40322.1"/>
    </source>
</evidence>
<comment type="caution">
    <text evidence="1">The sequence shown here is derived from an EMBL/GenBank/DDBJ whole genome shotgun (WGS) entry which is preliminary data.</text>
</comment>
<reference evidence="1 2" key="1">
    <citation type="submission" date="2020-07" db="EMBL/GenBank/DDBJ databases">
        <title>Sequencing the genomes of 1000 actinobacteria strains.</title>
        <authorList>
            <person name="Klenk H.-P."/>
        </authorList>
    </citation>
    <scope>NUCLEOTIDE SEQUENCE [LARGE SCALE GENOMIC DNA]</scope>
    <source>
        <strain evidence="1 2">DSM 19970</strain>
    </source>
</reference>
<dbReference type="EMBL" id="JACBZO010000001">
    <property type="protein sequence ID" value="NYI40322.1"/>
    <property type="molecule type" value="Genomic_DNA"/>
</dbReference>
<name>A0A7Z0CJ33_9MICO</name>
<dbReference type="Proteomes" id="UP000547973">
    <property type="component" value="Unassembled WGS sequence"/>
</dbReference>
<organism evidence="1 2">
    <name type="scientific">Demequina lutea</name>
    <dbReference type="NCBI Taxonomy" id="431489"/>
    <lineage>
        <taxon>Bacteria</taxon>
        <taxon>Bacillati</taxon>
        <taxon>Actinomycetota</taxon>
        <taxon>Actinomycetes</taxon>
        <taxon>Micrococcales</taxon>
        <taxon>Demequinaceae</taxon>
        <taxon>Demequina</taxon>
    </lineage>
</organism>
<proteinExistence type="predicted"/>
<sequence length="45" mass="5087">MRFDVDEYHVALLDRLFKVTHNGAEEKAVFGVGRKLLANMITPPS</sequence>